<comment type="caution">
    <text evidence="3">The sequence shown here is derived from an EMBL/GenBank/DDBJ whole genome shotgun (WGS) entry which is preliminary data.</text>
</comment>
<dbReference type="Gene3D" id="3.20.20.140">
    <property type="entry name" value="Metal-dependent hydrolases"/>
    <property type="match status" value="1"/>
</dbReference>
<organism evidence="3 4">
    <name type="scientific">Diaporthe australafricana</name>
    <dbReference type="NCBI Taxonomy" id="127596"/>
    <lineage>
        <taxon>Eukaryota</taxon>
        <taxon>Fungi</taxon>
        <taxon>Dikarya</taxon>
        <taxon>Ascomycota</taxon>
        <taxon>Pezizomycotina</taxon>
        <taxon>Sordariomycetes</taxon>
        <taxon>Sordariomycetidae</taxon>
        <taxon>Diaporthales</taxon>
        <taxon>Diaporthaceae</taxon>
        <taxon>Diaporthe</taxon>
    </lineage>
</organism>
<accession>A0ABR3VXH5</accession>
<dbReference type="InterPro" id="IPR050287">
    <property type="entry name" value="MTA/SAH_deaminase"/>
</dbReference>
<dbReference type="SUPFAM" id="SSF51556">
    <property type="entry name" value="Metallo-dependent hydrolases"/>
    <property type="match status" value="1"/>
</dbReference>
<dbReference type="EMBL" id="JAWRVE010000235">
    <property type="protein sequence ID" value="KAL1847695.1"/>
    <property type="molecule type" value="Genomic_DNA"/>
</dbReference>
<proteinExistence type="predicted"/>
<reference evidence="3 4" key="1">
    <citation type="journal article" date="2024" name="IMA Fungus">
        <title>IMA Genome - F19 : A genome assembly and annotation guide to empower mycologists, including annotated draft genome sequences of Ceratocystis pirilliformis, Diaporthe australafricana, Fusarium ophioides, Paecilomyces lecythidis, and Sporothrix stenoceras.</title>
        <authorList>
            <person name="Aylward J."/>
            <person name="Wilson A.M."/>
            <person name="Visagie C.M."/>
            <person name="Spraker J."/>
            <person name="Barnes I."/>
            <person name="Buitendag C."/>
            <person name="Ceriani C."/>
            <person name="Del Mar Angel L."/>
            <person name="du Plessis D."/>
            <person name="Fuchs T."/>
            <person name="Gasser K."/>
            <person name="Kramer D."/>
            <person name="Li W."/>
            <person name="Munsamy K."/>
            <person name="Piso A."/>
            <person name="Price J.L."/>
            <person name="Sonnekus B."/>
            <person name="Thomas C."/>
            <person name="van der Nest A."/>
            <person name="van Dijk A."/>
            <person name="van Heerden A."/>
            <person name="van Vuuren N."/>
            <person name="Yilmaz N."/>
            <person name="Duong T.A."/>
            <person name="van der Merwe N.A."/>
            <person name="Wingfield M.J."/>
            <person name="Wingfield B.D."/>
        </authorList>
    </citation>
    <scope>NUCLEOTIDE SEQUENCE [LARGE SCALE GENOMIC DNA]</scope>
    <source>
        <strain evidence="3 4">CMW 18300</strain>
    </source>
</reference>
<sequence length="515" mass="55546">MAAAPAILLRGGTLLSHDDRDQVSPLRQTDILIQANRIAKIGKGLVAPAGTELVDCRGKIISPGFVDTHHHLWQTQLKGCHAEQSIFDYLDMYWGQLGGALEAMNSGTTFVLDHAHGNQTNEHGKLRSILATHLVNDMLMQSCPATANQALSATITSGIRSIFAYSHAPYFTKWDSKTCELSHDIMPESSMAHIAELAKSQPYGNGRVQIGFGFDYWFMPKEAVVGIFSALRDAGVKLFTSHHAKNPVLGSTPLIHTLQSYGLIKSPSDILLSHATGLDAGEIAKLAETKVPVSSTPDTEAQMGFGWPIAFTPGVNTTFGVDCHTSSTSSILSQARSASNMARQRDAVAETDVGGGGAPRRMHLQPRGSTQEAFNAATINGARAVLLGDQIGSIKEGKLADLVIFDAAGSLGMSCVSESDPLAAVVRHSDVRDVEGVLVDGVWRKKNGKMCPVTVKETGDTLEWPAIRDRLLQSQSDIQQRQKDLNMNKAREALIAMFRIDKSSLIEKPADKKDS</sequence>
<keyword evidence="1" id="KW-0378">Hydrolase</keyword>
<gene>
    <name evidence="3" type="ORF">Daus18300_013862</name>
</gene>
<evidence type="ECO:0000313" key="4">
    <source>
        <dbReference type="Proteomes" id="UP001583177"/>
    </source>
</evidence>
<dbReference type="Gene3D" id="2.30.40.10">
    <property type="entry name" value="Urease, subunit C, domain 1"/>
    <property type="match status" value="1"/>
</dbReference>
<evidence type="ECO:0000313" key="3">
    <source>
        <dbReference type="EMBL" id="KAL1847695.1"/>
    </source>
</evidence>
<dbReference type="PANTHER" id="PTHR43794">
    <property type="entry name" value="AMINOHYDROLASE SSNA-RELATED"/>
    <property type="match status" value="1"/>
</dbReference>
<dbReference type="Proteomes" id="UP001583177">
    <property type="component" value="Unassembled WGS sequence"/>
</dbReference>
<dbReference type="SUPFAM" id="SSF51338">
    <property type="entry name" value="Composite domain of metallo-dependent hydrolases"/>
    <property type="match status" value="1"/>
</dbReference>
<evidence type="ECO:0000259" key="2">
    <source>
        <dbReference type="Pfam" id="PF01979"/>
    </source>
</evidence>
<keyword evidence="4" id="KW-1185">Reference proteome</keyword>
<dbReference type="Pfam" id="PF01979">
    <property type="entry name" value="Amidohydro_1"/>
    <property type="match status" value="1"/>
</dbReference>
<dbReference type="InterPro" id="IPR006680">
    <property type="entry name" value="Amidohydro-rel"/>
</dbReference>
<dbReference type="InterPro" id="IPR032466">
    <property type="entry name" value="Metal_Hydrolase"/>
</dbReference>
<dbReference type="InterPro" id="IPR011059">
    <property type="entry name" value="Metal-dep_hydrolase_composite"/>
</dbReference>
<name>A0ABR3VXH5_9PEZI</name>
<protein>
    <recommendedName>
        <fullName evidence="2">Amidohydrolase-related domain-containing protein</fullName>
    </recommendedName>
</protein>
<evidence type="ECO:0000256" key="1">
    <source>
        <dbReference type="ARBA" id="ARBA00022801"/>
    </source>
</evidence>
<dbReference type="PANTHER" id="PTHR43794:SF11">
    <property type="entry name" value="AMIDOHYDROLASE-RELATED DOMAIN-CONTAINING PROTEIN"/>
    <property type="match status" value="1"/>
</dbReference>
<feature type="domain" description="Amidohydrolase-related" evidence="2">
    <location>
        <begin position="366"/>
        <end position="443"/>
    </location>
</feature>